<feature type="region of interest" description="Disordered" evidence="9">
    <location>
        <begin position="542"/>
        <end position="564"/>
    </location>
</feature>
<dbReference type="EMBL" id="QBIY01013490">
    <property type="protein sequence ID" value="RXN03082.1"/>
    <property type="molecule type" value="Genomic_DNA"/>
</dbReference>
<evidence type="ECO:0000256" key="9">
    <source>
        <dbReference type="SAM" id="MobiDB-lite"/>
    </source>
</evidence>
<reference evidence="11 12" key="1">
    <citation type="submission" date="2018-03" db="EMBL/GenBank/DDBJ databases">
        <title>Draft genome sequence of Rohu Carp (Labeo rohita).</title>
        <authorList>
            <person name="Das P."/>
            <person name="Kushwaha B."/>
            <person name="Joshi C.G."/>
            <person name="Kumar D."/>
            <person name="Nagpure N.S."/>
            <person name="Sahoo L."/>
            <person name="Das S.P."/>
            <person name="Bit A."/>
            <person name="Patnaik S."/>
            <person name="Meher P.K."/>
            <person name="Jayasankar P."/>
            <person name="Koringa P.G."/>
            <person name="Patel N.V."/>
            <person name="Hinsu A.T."/>
            <person name="Kumar R."/>
            <person name="Pandey M."/>
            <person name="Agarwal S."/>
            <person name="Srivastava S."/>
            <person name="Singh M."/>
            <person name="Iquebal M.A."/>
            <person name="Jaiswal S."/>
            <person name="Angadi U.B."/>
            <person name="Kumar N."/>
            <person name="Raza M."/>
            <person name="Shah T.M."/>
            <person name="Rai A."/>
            <person name="Jena J.K."/>
        </authorList>
    </citation>
    <scope>NUCLEOTIDE SEQUENCE [LARGE SCALE GENOMIC DNA]</scope>
    <source>
        <strain evidence="11">DASCIFA01</strain>
        <tissue evidence="11">Testis</tissue>
    </source>
</reference>
<name>A0A498L3V1_LABRO</name>
<sequence>MPAALKSSLDGSMTDSGELEQAATPCFGKVPRDLLQNFPHTKRVGSYLVGKMINKGSFAKVMLGMHISTGEKVAIKVIDKKKARQDSYVLKNMKREPRIHQLIRHPNIVLLLETLETENCYYMAMELCGGGDLMDRICERKRLEEREVRRDLKIENFLLDEHSNIKIVDFGLSNTLKADSLSLELLNTQCGSPAYAAPELLAHRKYGPKVDVWSVLRPEELNTAVLNYMTESLGYGLSDIIHTVISNKPSTIMACYHLLLKKLTRHQKVVRTMKSPQSDTANERSLRQASKTQQSQSQEREAQSGTKRAAETIRPKQPSLVDRADSPSSLPVDAANEIAILVETHDGLIPKVLTFGEKEMLCVSPPKCSCREGSGTKLCDSAPCDATVTIDTSRDSQTMKASIKPHDLRPVYSDKYQVLEYEHQPDDKLEKLQTFYSEKGASPRTGQRFKDLLLAIEEKTYNARHLSAMETTTQTSPLPRLRHTGTLKEATPRKVTWVGLTRHATPGTGSSPFLVNGSKPPLFPSQRQQALVIKNLRHAKEKRNTGTGGGGGIGIPSNTAKRNSVQLRTAIQRRVTDLNLPMLPSALQNKSDKKTEILRMDFG</sequence>
<accession>A0A498L3V1</accession>
<protein>
    <recommendedName>
        <fullName evidence="1">non-specific serine/threonine protein kinase</fullName>
        <ecNumber evidence="1">2.7.11.1</ecNumber>
    </recommendedName>
</protein>
<dbReference type="Pfam" id="PF00069">
    <property type="entry name" value="Pkinase"/>
    <property type="match status" value="2"/>
</dbReference>
<dbReference type="GO" id="GO:0004674">
    <property type="term" value="F:protein serine/threonine kinase activity"/>
    <property type="evidence" value="ECO:0007669"/>
    <property type="project" value="UniProtKB-KW"/>
</dbReference>
<dbReference type="PROSITE" id="PS50011">
    <property type="entry name" value="PROTEIN_KINASE_DOM"/>
    <property type="match status" value="1"/>
</dbReference>
<dbReference type="GO" id="GO:0005524">
    <property type="term" value="F:ATP binding"/>
    <property type="evidence" value="ECO:0007669"/>
    <property type="project" value="UniProtKB-KW"/>
</dbReference>
<dbReference type="InterPro" id="IPR011009">
    <property type="entry name" value="Kinase-like_dom_sf"/>
</dbReference>
<keyword evidence="6" id="KW-0067">ATP-binding</keyword>
<dbReference type="Gene3D" id="1.10.510.10">
    <property type="entry name" value="Transferase(Phosphotransferase) domain 1"/>
    <property type="match status" value="2"/>
</dbReference>
<evidence type="ECO:0000256" key="4">
    <source>
        <dbReference type="ARBA" id="ARBA00022741"/>
    </source>
</evidence>
<dbReference type="PANTHER" id="PTHR24346">
    <property type="entry name" value="MAP/MICROTUBULE AFFINITY-REGULATING KINASE"/>
    <property type="match status" value="1"/>
</dbReference>
<proteinExistence type="predicted"/>
<comment type="catalytic activity">
    <reaction evidence="7">
        <text>L-threonyl-[protein] + ATP = O-phospho-L-threonyl-[protein] + ADP + H(+)</text>
        <dbReference type="Rhea" id="RHEA:46608"/>
        <dbReference type="Rhea" id="RHEA-COMP:11060"/>
        <dbReference type="Rhea" id="RHEA-COMP:11605"/>
        <dbReference type="ChEBI" id="CHEBI:15378"/>
        <dbReference type="ChEBI" id="CHEBI:30013"/>
        <dbReference type="ChEBI" id="CHEBI:30616"/>
        <dbReference type="ChEBI" id="CHEBI:61977"/>
        <dbReference type="ChEBI" id="CHEBI:456216"/>
        <dbReference type="EC" id="2.7.11.1"/>
    </reaction>
</comment>
<evidence type="ECO:0000256" key="6">
    <source>
        <dbReference type="ARBA" id="ARBA00022840"/>
    </source>
</evidence>
<dbReference type="SUPFAM" id="SSF56112">
    <property type="entry name" value="Protein kinase-like (PK-like)"/>
    <property type="match status" value="1"/>
</dbReference>
<keyword evidence="5 11" id="KW-0418">Kinase</keyword>
<feature type="domain" description="Protein kinase" evidence="10">
    <location>
        <begin position="47"/>
        <end position="269"/>
    </location>
</feature>
<evidence type="ECO:0000313" key="11">
    <source>
        <dbReference type="EMBL" id="RXN03082.1"/>
    </source>
</evidence>
<keyword evidence="4" id="KW-0547">Nucleotide-binding</keyword>
<evidence type="ECO:0000256" key="3">
    <source>
        <dbReference type="ARBA" id="ARBA00022679"/>
    </source>
</evidence>
<feature type="compositionally biased region" description="Basic and acidic residues" evidence="9">
    <location>
        <begin position="298"/>
        <end position="314"/>
    </location>
</feature>
<keyword evidence="12" id="KW-1185">Reference proteome</keyword>
<evidence type="ECO:0000256" key="2">
    <source>
        <dbReference type="ARBA" id="ARBA00022527"/>
    </source>
</evidence>
<gene>
    <name evidence="11" type="ORF">ROHU_034668</name>
</gene>
<dbReference type="SMART" id="SM00220">
    <property type="entry name" value="S_TKc"/>
    <property type="match status" value="1"/>
</dbReference>
<dbReference type="Proteomes" id="UP000290572">
    <property type="component" value="Unassembled WGS sequence"/>
</dbReference>
<organism evidence="11 12">
    <name type="scientific">Labeo rohita</name>
    <name type="common">Indian major carp</name>
    <name type="synonym">Cyprinus rohita</name>
    <dbReference type="NCBI Taxonomy" id="84645"/>
    <lineage>
        <taxon>Eukaryota</taxon>
        <taxon>Metazoa</taxon>
        <taxon>Chordata</taxon>
        <taxon>Craniata</taxon>
        <taxon>Vertebrata</taxon>
        <taxon>Euteleostomi</taxon>
        <taxon>Actinopterygii</taxon>
        <taxon>Neopterygii</taxon>
        <taxon>Teleostei</taxon>
        <taxon>Ostariophysi</taxon>
        <taxon>Cypriniformes</taxon>
        <taxon>Cyprinidae</taxon>
        <taxon>Labeoninae</taxon>
        <taxon>Labeonini</taxon>
        <taxon>Labeo</taxon>
    </lineage>
</organism>
<dbReference type="AlphaFoldDB" id="A0A498L3V1"/>
<dbReference type="FunFam" id="3.30.200.20:FF:000003">
    <property type="entry name" value="Non-specific serine/threonine protein kinase"/>
    <property type="match status" value="1"/>
</dbReference>
<dbReference type="GO" id="GO:0005737">
    <property type="term" value="C:cytoplasm"/>
    <property type="evidence" value="ECO:0007669"/>
    <property type="project" value="TreeGrafter"/>
</dbReference>
<feature type="region of interest" description="Disordered" evidence="9">
    <location>
        <begin position="270"/>
        <end position="328"/>
    </location>
</feature>
<dbReference type="GO" id="GO:0035556">
    <property type="term" value="P:intracellular signal transduction"/>
    <property type="evidence" value="ECO:0007669"/>
    <property type="project" value="TreeGrafter"/>
</dbReference>
<evidence type="ECO:0000313" key="12">
    <source>
        <dbReference type="Proteomes" id="UP000290572"/>
    </source>
</evidence>
<keyword evidence="3" id="KW-0808">Transferase</keyword>
<comment type="catalytic activity">
    <reaction evidence="8">
        <text>L-seryl-[protein] + ATP = O-phospho-L-seryl-[protein] + ADP + H(+)</text>
        <dbReference type="Rhea" id="RHEA:17989"/>
        <dbReference type="Rhea" id="RHEA-COMP:9863"/>
        <dbReference type="Rhea" id="RHEA-COMP:11604"/>
        <dbReference type="ChEBI" id="CHEBI:15378"/>
        <dbReference type="ChEBI" id="CHEBI:29999"/>
        <dbReference type="ChEBI" id="CHEBI:30616"/>
        <dbReference type="ChEBI" id="CHEBI:83421"/>
        <dbReference type="ChEBI" id="CHEBI:456216"/>
        <dbReference type="EC" id="2.7.11.1"/>
    </reaction>
</comment>
<dbReference type="PANTHER" id="PTHR24346:SF101">
    <property type="entry name" value="PROTEIN KINASE DOMAIN-CONTAINING PROTEIN"/>
    <property type="match status" value="1"/>
</dbReference>
<evidence type="ECO:0000259" key="10">
    <source>
        <dbReference type="PROSITE" id="PS50011"/>
    </source>
</evidence>
<dbReference type="InterPro" id="IPR000719">
    <property type="entry name" value="Prot_kinase_dom"/>
</dbReference>
<comment type="caution">
    <text evidence="11">The sequence shown here is derived from an EMBL/GenBank/DDBJ whole genome shotgun (WGS) entry which is preliminary data.</text>
</comment>
<evidence type="ECO:0000256" key="1">
    <source>
        <dbReference type="ARBA" id="ARBA00012513"/>
    </source>
</evidence>
<evidence type="ECO:0000256" key="5">
    <source>
        <dbReference type="ARBA" id="ARBA00022777"/>
    </source>
</evidence>
<evidence type="ECO:0000256" key="7">
    <source>
        <dbReference type="ARBA" id="ARBA00047899"/>
    </source>
</evidence>
<dbReference type="EC" id="2.7.11.1" evidence="1"/>
<dbReference type="STRING" id="84645.A0A498L3V1"/>
<evidence type="ECO:0000256" key="8">
    <source>
        <dbReference type="ARBA" id="ARBA00048679"/>
    </source>
</evidence>
<keyword evidence="2" id="KW-0723">Serine/threonine-protein kinase</keyword>